<dbReference type="AlphaFoldDB" id="A0A6A5YLM4"/>
<sequence length="238" mass="24729">MPAAACRDDAGLNMRAAAAATTLFPQHSAGRRRPSRGALWALRLLRGRALAAAGSLLLLWLLTCGTLRTRSCWRGRASAVLHRAVYLGALAAPAVLAGERQRGPLASAYRKPTEGYAGLGVRMLGGQDDYCFEVFPLPVAGQQPGSQRSVNGNRANQRAIAVAAKLVTFALPGSHVLRPATVVSPAAREVVGGSRIHAGPCKVLGCSTSSVRAESSMAPHPHGPLTAATASQVDGPCR</sequence>
<evidence type="ECO:0000313" key="2">
    <source>
        <dbReference type="EMBL" id="KAF2107111.1"/>
    </source>
</evidence>
<gene>
    <name evidence="2" type="ORF">BDV96DRAFT_673501</name>
</gene>
<proteinExistence type="predicted"/>
<evidence type="ECO:0000256" key="1">
    <source>
        <dbReference type="SAM" id="MobiDB-lite"/>
    </source>
</evidence>
<evidence type="ECO:0000313" key="3">
    <source>
        <dbReference type="Proteomes" id="UP000799770"/>
    </source>
</evidence>
<keyword evidence="3" id="KW-1185">Reference proteome</keyword>
<organism evidence="2 3">
    <name type="scientific">Lophiotrema nucula</name>
    <dbReference type="NCBI Taxonomy" id="690887"/>
    <lineage>
        <taxon>Eukaryota</taxon>
        <taxon>Fungi</taxon>
        <taxon>Dikarya</taxon>
        <taxon>Ascomycota</taxon>
        <taxon>Pezizomycotina</taxon>
        <taxon>Dothideomycetes</taxon>
        <taxon>Pleosporomycetidae</taxon>
        <taxon>Pleosporales</taxon>
        <taxon>Lophiotremataceae</taxon>
        <taxon>Lophiotrema</taxon>
    </lineage>
</organism>
<name>A0A6A5YLM4_9PLEO</name>
<feature type="region of interest" description="Disordered" evidence="1">
    <location>
        <begin position="214"/>
        <end position="238"/>
    </location>
</feature>
<dbReference type="EMBL" id="ML977356">
    <property type="protein sequence ID" value="KAF2107111.1"/>
    <property type="molecule type" value="Genomic_DNA"/>
</dbReference>
<accession>A0A6A5YLM4</accession>
<protein>
    <submittedName>
        <fullName evidence="2">Uncharacterized protein</fullName>
    </submittedName>
</protein>
<dbReference type="Proteomes" id="UP000799770">
    <property type="component" value="Unassembled WGS sequence"/>
</dbReference>
<reference evidence="2" key="1">
    <citation type="journal article" date="2020" name="Stud. Mycol.">
        <title>101 Dothideomycetes genomes: a test case for predicting lifestyles and emergence of pathogens.</title>
        <authorList>
            <person name="Haridas S."/>
            <person name="Albert R."/>
            <person name="Binder M."/>
            <person name="Bloem J."/>
            <person name="Labutti K."/>
            <person name="Salamov A."/>
            <person name="Andreopoulos B."/>
            <person name="Baker S."/>
            <person name="Barry K."/>
            <person name="Bills G."/>
            <person name="Bluhm B."/>
            <person name="Cannon C."/>
            <person name="Castanera R."/>
            <person name="Culley D."/>
            <person name="Daum C."/>
            <person name="Ezra D."/>
            <person name="Gonzalez J."/>
            <person name="Henrissat B."/>
            <person name="Kuo A."/>
            <person name="Liang C."/>
            <person name="Lipzen A."/>
            <person name="Lutzoni F."/>
            <person name="Magnuson J."/>
            <person name="Mondo S."/>
            <person name="Nolan M."/>
            <person name="Ohm R."/>
            <person name="Pangilinan J."/>
            <person name="Park H.-J."/>
            <person name="Ramirez L."/>
            <person name="Alfaro M."/>
            <person name="Sun H."/>
            <person name="Tritt A."/>
            <person name="Yoshinaga Y."/>
            <person name="Zwiers L.-H."/>
            <person name="Turgeon B."/>
            <person name="Goodwin S."/>
            <person name="Spatafora J."/>
            <person name="Crous P."/>
            <person name="Grigoriev I."/>
        </authorList>
    </citation>
    <scope>NUCLEOTIDE SEQUENCE</scope>
    <source>
        <strain evidence="2">CBS 627.86</strain>
    </source>
</reference>